<feature type="transmembrane region" description="Helical" evidence="1">
    <location>
        <begin position="132"/>
        <end position="155"/>
    </location>
</feature>
<feature type="transmembrane region" description="Helical" evidence="1">
    <location>
        <begin position="193"/>
        <end position="211"/>
    </location>
</feature>
<dbReference type="Proteomes" id="UP000306477">
    <property type="component" value="Unassembled WGS sequence"/>
</dbReference>
<feature type="transmembrane region" description="Helical" evidence="1">
    <location>
        <begin position="92"/>
        <end position="112"/>
    </location>
</feature>
<dbReference type="RefSeq" id="WP_136378672.1">
    <property type="nucleotide sequence ID" value="NZ_SLUB01000006.1"/>
</dbReference>
<evidence type="ECO:0000313" key="3">
    <source>
        <dbReference type="Proteomes" id="UP000306477"/>
    </source>
</evidence>
<feature type="transmembrane region" description="Helical" evidence="1">
    <location>
        <begin position="59"/>
        <end position="85"/>
    </location>
</feature>
<keyword evidence="1" id="KW-0472">Membrane</keyword>
<evidence type="ECO:0000256" key="1">
    <source>
        <dbReference type="SAM" id="Phobius"/>
    </source>
</evidence>
<feature type="transmembrane region" description="Helical" evidence="1">
    <location>
        <begin position="21"/>
        <end position="53"/>
    </location>
</feature>
<dbReference type="Pfam" id="PF14897">
    <property type="entry name" value="EpsG"/>
    <property type="match status" value="1"/>
</dbReference>
<reference evidence="2 3" key="1">
    <citation type="journal article" date="2019" name="Indoor Air">
        <title>Impacts of indoor surface finishes on bacterial viability.</title>
        <authorList>
            <person name="Hu J."/>
            <person name="Maamar S.B."/>
            <person name="Glawe A.J."/>
            <person name="Gottel N."/>
            <person name="Gilbert J.A."/>
            <person name="Hartmann E.M."/>
        </authorList>
    </citation>
    <scope>NUCLEOTIDE SEQUENCE [LARGE SCALE GENOMIC DNA]</scope>
    <source>
        <strain evidence="2 3">AF060A6</strain>
    </source>
</reference>
<dbReference type="InterPro" id="IPR049458">
    <property type="entry name" value="EpsG-like"/>
</dbReference>
<dbReference type="OrthoDB" id="1649543at2"/>
<keyword evidence="3" id="KW-1185">Reference proteome</keyword>
<accession>A0A4V3V882</accession>
<organism evidence="2 3">
    <name type="scientific">Bacillus timonensis</name>
    <dbReference type="NCBI Taxonomy" id="1033734"/>
    <lineage>
        <taxon>Bacteria</taxon>
        <taxon>Bacillati</taxon>
        <taxon>Bacillota</taxon>
        <taxon>Bacilli</taxon>
        <taxon>Bacillales</taxon>
        <taxon>Bacillaceae</taxon>
        <taxon>Bacillus</taxon>
    </lineage>
</organism>
<gene>
    <name evidence="2" type="ORF">E1I69_05915</name>
</gene>
<dbReference type="EMBL" id="SLUB01000006">
    <property type="protein sequence ID" value="THE14033.1"/>
    <property type="molecule type" value="Genomic_DNA"/>
</dbReference>
<keyword evidence="1" id="KW-0812">Transmembrane</keyword>
<name>A0A4V3V882_9BACI</name>
<sequence length="260" mass="30462">MIYVPLGVIIYKYSQNIFLSYLIYFSFEFFFFNFSGIRQSLALSGILISYYFIINKKPWKFIILILLSASFHNTALVFLPAYWLAQKKITKSYLLCLLGFFIIMYIMKYRIGEILTNLYYDDSQHVIGLYESSTGIGGTAVFIILVLLLGFIFYNASTFSAIIENRVLTNIMIIALMIQLLSSFSYLFTRLNLYYFIFIILYLPYVVSKIGRGNIKMKIKEAFLVKGVISIIFIFFFASFYISKVFQGLDRILPYKFFWN</sequence>
<evidence type="ECO:0000313" key="2">
    <source>
        <dbReference type="EMBL" id="THE14033.1"/>
    </source>
</evidence>
<protein>
    <submittedName>
        <fullName evidence="2">EpsG family protein</fullName>
    </submittedName>
</protein>
<dbReference type="AlphaFoldDB" id="A0A4V3V882"/>
<keyword evidence="1" id="KW-1133">Transmembrane helix</keyword>
<feature type="transmembrane region" description="Helical" evidence="1">
    <location>
        <begin position="167"/>
        <end position="187"/>
    </location>
</feature>
<proteinExistence type="predicted"/>
<comment type="caution">
    <text evidence="2">The sequence shown here is derived from an EMBL/GenBank/DDBJ whole genome shotgun (WGS) entry which is preliminary data.</text>
</comment>
<feature type="transmembrane region" description="Helical" evidence="1">
    <location>
        <begin position="223"/>
        <end position="242"/>
    </location>
</feature>